<reference evidence="1 2" key="1">
    <citation type="journal article" date="2023" name="Life. Sci Alliance">
        <title>Evolutionary insights into 3D genome organization and epigenetic landscape of Vigna mungo.</title>
        <authorList>
            <person name="Junaid A."/>
            <person name="Singh B."/>
            <person name="Bhatia S."/>
        </authorList>
    </citation>
    <scope>NUCLEOTIDE SEQUENCE [LARGE SCALE GENOMIC DNA]</scope>
    <source>
        <strain evidence="1">Urdbean</strain>
    </source>
</reference>
<proteinExistence type="predicted"/>
<accession>A0AAQ3S9E7</accession>
<dbReference type="AlphaFoldDB" id="A0AAQ3S9E7"/>
<organism evidence="1 2">
    <name type="scientific">Vigna mungo</name>
    <name type="common">Black gram</name>
    <name type="synonym">Phaseolus mungo</name>
    <dbReference type="NCBI Taxonomy" id="3915"/>
    <lineage>
        <taxon>Eukaryota</taxon>
        <taxon>Viridiplantae</taxon>
        <taxon>Streptophyta</taxon>
        <taxon>Embryophyta</taxon>
        <taxon>Tracheophyta</taxon>
        <taxon>Spermatophyta</taxon>
        <taxon>Magnoliopsida</taxon>
        <taxon>eudicotyledons</taxon>
        <taxon>Gunneridae</taxon>
        <taxon>Pentapetalae</taxon>
        <taxon>rosids</taxon>
        <taxon>fabids</taxon>
        <taxon>Fabales</taxon>
        <taxon>Fabaceae</taxon>
        <taxon>Papilionoideae</taxon>
        <taxon>50 kb inversion clade</taxon>
        <taxon>NPAAA clade</taxon>
        <taxon>indigoferoid/millettioid clade</taxon>
        <taxon>Phaseoleae</taxon>
        <taxon>Vigna</taxon>
    </lineage>
</organism>
<evidence type="ECO:0000313" key="2">
    <source>
        <dbReference type="Proteomes" id="UP001374535"/>
    </source>
</evidence>
<dbReference type="Proteomes" id="UP001374535">
    <property type="component" value="Chromosome 1"/>
</dbReference>
<gene>
    <name evidence="1" type="ORF">V8G54_000941</name>
</gene>
<dbReference type="EMBL" id="CP144700">
    <property type="protein sequence ID" value="WVZ22397.1"/>
    <property type="molecule type" value="Genomic_DNA"/>
</dbReference>
<evidence type="ECO:0000313" key="1">
    <source>
        <dbReference type="EMBL" id="WVZ22397.1"/>
    </source>
</evidence>
<keyword evidence="2" id="KW-1185">Reference proteome</keyword>
<name>A0AAQ3S9E7_VIGMU</name>
<protein>
    <submittedName>
        <fullName evidence="1">Uncharacterized protein</fullName>
    </submittedName>
</protein>
<sequence length="240" mass="27531">MTLTEIAVNGFDSICRNGKSRAAPFEMTHMSLGLFKIKERMQLERERVKLKMATSPTAGHFGNSIHFEMWRQNMNKVWDQFAAQPAAFDRRSSKFTPVKEENSGLQEEMAREHHVAHRKGLQELKKGQEKKWKKEKSIDKSVHSAVKIYRRKNPSINPSVIYPTFTEGKNPSINPSVIDPTFTEGKYPSINPSVIDPTFTEEKYPSVSPSETSVGKMSRNFSAHYFNYRRKKPSVHPSVK</sequence>